<comment type="caution">
    <text evidence="2">The sequence shown here is derived from an EMBL/GenBank/DDBJ whole genome shotgun (WGS) entry which is preliminary data.</text>
</comment>
<organism evidence="2 3">
    <name type="scientific">Diversispora epigaea</name>
    <dbReference type="NCBI Taxonomy" id="1348612"/>
    <lineage>
        <taxon>Eukaryota</taxon>
        <taxon>Fungi</taxon>
        <taxon>Fungi incertae sedis</taxon>
        <taxon>Mucoromycota</taxon>
        <taxon>Glomeromycotina</taxon>
        <taxon>Glomeromycetes</taxon>
        <taxon>Diversisporales</taxon>
        <taxon>Diversisporaceae</taxon>
        <taxon>Diversispora</taxon>
    </lineage>
</organism>
<feature type="compositionally biased region" description="Polar residues" evidence="1">
    <location>
        <begin position="75"/>
        <end position="102"/>
    </location>
</feature>
<feature type="compositionally biased region" description="Acidic residues" evidence="1">
    <location>
        <begin position="112"/>
        <end position="122"/>
    </location>
</feature>
<keyword evidence="3" id="KW-1185">Reference proteome</keyword>
<feature type="compositionally biased region" description="Basic and acidic residues" evidence="1">
    <location>
        <begin position="123"/>
        <end position="133"/>
    </location>
</feature>
<accession>A0A397ID62</accession>
<dbReference type="Proteomes" id="UP000266861">
    <property type="component" value="Unassembled WGS sequence"/>
</dbReference>
<feature type="region of interest" description="Disordered" evidence="1">
    <location>
        <begin position="75"/>
        <end position="138"/>
    </location>
</feature>
<evidence type="ECO:0000313" key="2">
    <source>
        <dbReference type="EMBL" id="RHZ72852.1"/>
    </source>
</evidence>
<reference evidence="2 3" key="1">
    <citation type="submission" date="2018-08" db="EMBL/GenBank/DDBJ databases">
        <title>Genome and evolution of the arbuscular mycorrhizal fungus Diversispora epigaea (formerly Glomus versiforme) and its bacterial endosymbionts.</title>
        <authorList>
            <person name="Sun X."/>
            <person name="Fei Z."/>
            <person name="Harrison M."/>
        </authorList>
    </citation>
    <scope>NUCLEOTIDE SEQUENCE [LARGE SCALE GENOMIC DNA]</scope>
    <source>
        <strain evidence="2 3">IT104</strain>
    </source>
</reference>
<dbReference type="AlphaFoldDB" id="A0A397ID62"/>
<sequence length="175" mass="20166">MINHKQIEQLNRTIAEITEIYNQKIEEIINFAKEQRNNRTLVTLNLRDSPPILVQIQKGNLSPESSTFTQIRLSTCSNTPTSSDSPNRSVSPIENQQHIQNRSNNNNNSESEKEESNEEDQDIEKQNLPRKPEPQLIAERNITIFVTKPSKFSGTPNEDVQKWLQEFLVVAKVNR</sequence>
<protein>
    <submittedName>
        <fullName evidence="2">Uncharacterized protein</fullName>
    </submittedName>
</protein>
<dbReference type="EMBL" id="PQFF01000218">
    <property type="protein sequence ID" value="RHZ72852.1"/>
    <property type="molecule type" value="Genomic_DNA"/>
</dbReference>
<proteinExistence type="predicted"/>
<gene>
    <name evidence="2" type="ORF">Glove_236g62</name>
</gene>
<evidence type="ECO:0000313" key="3">
    <source>
        <dbReference type="Proteomes" id="UP000266861"/>
    </source>
</evidence>
<name>A0A397ID62_9GLOM</name>
<evidence type="ECO:0000256" key="1">
    <source>
        <dbReference type="SAM" id="MobiDB-lite"/>
    </source>
</evidence>